<protein>
    <submittedName>
        <fullName evidence="2">Uncharacterized protein</fullName>
    </submittedName>
</protein>
<name>A0A9P9E6N8_9HYPO</name>
<gene>
    <name evidence="2" type="ORF">EDB81DRAFT_806839</name>
</gene>
<accession>A0A9P9E6N8</accession>
<dbReference type="OrthoDB" id="10380932at2759"/>
<dbReference type="AlphaFoldDB" id="A0A9P9E6N8"/>
<proteinExistence type="predicted"/>
<feature type="compositionally biased region" description="Basic and acidic residues" evidence="1">
    <location>
        <begin position="183"/>
        <end position="194"/>
    </location>
</feature>
<feature type="compositionally biased region" description="Pro residues" evidence="1">
    <location>
        <begin position="206"/>
        <end position="218"/>
    </location>
</feature>
<dbReference type="Proteomes" id="UP000738349">
    <property type="component" value="Unassembled WGS sequence"/>
</dbReference>
<sequence length="317" mass="34372">ERMQIYTRMLHPPFNICNQRSNVRPYVPVSMLPSSSTWAEKSTPTIIFTTFCLFKRPAPDSIGLQTKMITVSDQMRNNIDKILLKRTSEDFGEILTGLGTELEAAKLPGEEDEFRDDWDLKTLLTVLSGQLGSCVKMYGYRIRMASRHKAADATSVGSSMPAATASKVVSNPRPPLTKAAPPKRGERLKQKDAKTIGGQCGQGKLPPSPTPAVPAPEKPPGRSNNSQPSPLPEPPVSQGAMKSQPCITKENSTAESPAAQEEEGPPVKKTRGRPKQRAAEGEGGLPGTAKRGGSKKQAAEPRRRSTRPRASRSNGEH</sequence>
<keyword evidence="3" id="KW-1185">Reference proteome</keyword>
<evidence type="ECO:0000313" key="2">
    <source>
        <dbReference type="EMBL" id="KAH7132900.1"/>
    </source>
</evidence>
<dbReference type="EMBL" id="JAGMUV010000016">
    <property type="protein sequence ID" value="KAH7132900.1"/>
    <property type="molecule type" value="Genomic_DNA"/>
</dbReference>
<organism evidence="2 3">
    <name type="scientific">Dactylonectria macrodidyma</name>
    <dbReference type="NCBI Taxonomy" id="307937"/>
    <lineage>
        <taxon>Eukaryota</taxon>
        <taxon>Fungi</taxon>
        <taxon>Dikarya</taxon>
        <taxon>Ascomycota</taxon>
        <taxon>Pezizomycotina</taxon>
        <taxon>Sordariomycetes</taxon>
        <taxon>Hypocreomycetidae</taxon>
        <taxon>Hypocreales</taxon>
        <taxon>Nectriaceae</taxon>
        <taxon>Dactylonectria</taxon>
    </lineage>
</organism>
<evidence type="ECO:0000256" key="1">
    <source>
        <dbReference type="SAM" id="MobiDB-lite"/>
    </source>
</evidence>
<reference evidence="2" key="1">
    <citation type="journal article" date="2021" name="Nat. Commun.">
        <title>Genetic determinants of endophytism in the Arabidopsis root mycobiome.</title>
        <authorList>
            <person name="Mesny F."/>
            <person name="Miyauchi S."/>
            <person name="Thiergart T."/>
            <person name="Pickel B."/>
            <person name="Atanasova L."/>
            <person name="Karlsson M."/>
            <person name="Huettel B."/>
            <person name="Barry K.W."/>
            <person name="Haridas S."/>
            <person name="Chen C."/>
            <person name="Bauer D."/>
            <person name="Andreopoulos W."/>
            <person name="Pangilinan J."/>
            <person name="LaButti K."/>
            <person name="Riley R."/>
            <person name="Lipzen A."/>
            <person name="Clum A."/>
            <person name="Drula E."/>
            <person name="Henrissat B."/>
            <person name="Kohler A."/>
            <person name="Grigoriev I.V."/>
            <person name="Martin F.M."/>
            <person name="Hacquard S."/>
        </authorList>
    </citation>
    <scope>NUCLEOTIDE SEQUENCE</scope>
    <source>
        <strain evidence="2">MPI-CAGE-AT-0147</strain>
    </source>
</reference>
<feature type="non-terminal residue" evidence="2">
    <location>
        <position position="317"/>
    </location>
</feature>
<evidence type="ECO:0000313" key="3">
    <source>
        <dbReference type="Proteomes" id="UP000738349"/>
    </source>
</evidence>
<comment type="caution">
    <text evidence="2">The sequence shown here is derived from an EMBL/GenBank/DDBJ whole genome shotgun (WGS) entry which is preliminary data.</text>
</comment>
<feature type="region of interest" description="Disordered" evidence="1">
    <location>
        <begin position="152"/>
        <end position="317"/>
    </location>
</feature>
<feature type="compositionally biased region" description="Polar residues" evidence="1">
    <location>
        <begin position="245"/>
        <end position="255"/>
    </location>
</feature>